<dbReference type="EC" id="3.1.-.-" evidence="9"/>
<keyword evidence="5 9" id="KW-0460">Magnesium</keyword>
<keyword evidence="8 9" id="KW-0464">Manganese</keyword>
<evidence type="ECO:0000256" key="9">
    <source>
        <dbReference type="HAMAP-Rule" id="MF_01470"/>
    </source>
</evidence>
<name>A0ABS3KI03_9PROT</name>
<evidence type="ECO:0000313" key="11">
    <source>
        <dbReference type="Proteomes" id="UP001518990"/>
    </source>
</evidence>
<keyword evidence="7 9" id="KW-0238">DNA-binding</keyword>
<dbReference type="Proteomes" id="UP001518990">
    <property type="component" value="Unassembled WGS sequence"/>
</dbReference>
<evidence type="ECO:0000256" key="8">
    <source>
        <dbReference type="ARBA" id="ARBA00023211"/>
    </source>
</evidence>
<feature type="binding site" evidence="9">
    <location>
        <position position="221"/>
    </location>
    <ligand>
        <name>Mn(2+)</name>
        <dbReference type="ChEBI" id="CHEBI:29035"/>
    </ligand>
</feature>
<dbReference type="InterPro" id="IPR019858">
    <property type="entry name" value="CRISPR-assoc_Cas1_HMARI/TNEAP"/>
</dbReference>
<dbReference type="InterPro" id="IPR042206">
    <property type="entry name" value="CRISPR-assoc_Cas1_C"/>
</dbReference>
<comment type="similarity">
    <text evidence="9">Belongs to the CRISPR-associated endonuclease Cas1 family.</text>
</comment>
<dbReference type="Gene3D" id="3.100.10.20">
    <property type="entry name" value="CRISPR-associated endonuclease Cas1, N-terminal domain"/>
    <property type="match status" value="1"/>
</dbReference>
<comment type="function">
    <text evidence="9">CRISPR (clustered regularly interspaced short palindromic repeat), is an adaptive immune system that provides protection against mobile genetic elements (viruses, transposable elements and conjugative plasmids). CRISPR clusters contain spacers, sequences complementary to antecedent mobile elements, and target invading nucleic acids. CRISPR clusters are transcribed and processed into CRISPR RNA (crRNA). Acts as a dsDNA endonuclease. Involved in the integration of spacer DNA into the CRISPR cassette.</text>
</comment>
<dbReference type="Pfam" id="PF01867">
    <property type="entry name" value="Cas_Cas1"/>
    <property type="match status" value="1"/>
</dbReference>
<dbReference type="InterPro" id="IPR042211">
    <property type="entry name" value="CRISPR-assoc_Cas1_N"/>
</dbReference>
<evidence type="ECO:0000256" key="7">
    <source>
        <dbReference type="ARBA" id="ARBA00023125"/>
    </source>
</evidence>
<feature type="binding site" evidence="9">
    <location>
        <position position="236"/>
    </location>
    <ligand>
        <name>Mn(2+)</name>
        <dbReference type="ChEBI" id="CHEBI:29035"/>
    </ligand>
</feature>
<comment type="cofactor">
    <cofactor evidence="9">
        <name>Mg(2+)</name>
        <dbReference type="ChEBI" id="CHEBI:18420"/>
    </cofactor>
    <cofactor evidence="9">
        <name>Mn(2+)</name>
        <dbReference type="ChEBI" id="CHEBI:29035"/>
    </cofactor>
</comment>
<comment type="subunit">
    <text evidence="9">Homodimer, forms a heterotetramer with a Cas2 homodimer.</text>
</comment>
<evidence type="ECO:0000256" key="4">
    <source>
        <dbReference type="ARBA" id="ARBA00022801"/>
    </source>
</evidence>
<comment type="caution">
    <text evidence="10">The sequence shown here is derived from an EMBL/GenBank/DDBJ whole genome shotgun (WGS) entry which is preliminary data.</text>
</comment>
<evidence type="ECO:0000313" key="10">
    <source>
        <dbReference type="EMBL" id="MBO1077095.1"/>
    </source>
</evidence>
<accession>A0ABS3KI03</accession>
<sequence length="324" mass="36051">METLFVSRDCVLERDGGTLMIRRKTEMPRRFPVHALRHVVVAGEARLTTAVLILLARSGIRLTVLDHYGNASGAFESVGSPASGTVRLAQARHVLDPALRLDLARRIVRGTLRNLRANLNYRIYRGKAALRTSAAAITALEEKLDGAKTIEALMGLEGNARAFYYEAWPMIDERLNFGPRVRRPPNNPINCLLSWFNGLCYAAMRHAIAQTHLDSCLAMLHSPNAARHSLALDLSEPFKPVLTDTLIFETVLRGQIDPGWFYQEEGVCRLSETGRQQTLQLWTTKVEAAGKDGQSLQAAMRAEALALERHVLGLGQYKPFLRSV</sequence>
<proteinExistence type="inferred from homology"/>
<evidence type="ECO:0000256" key="3">
    <source>
        <dbReference type="ARBA" id="ARBA00022759"/>
    </source>
</evidence>
<dbReference type="PANTHER" id="PTHR43219:SF2">
    <property type="entry name" value="CRISPR-ASSOCIATED ENDONUCLEASE CAS1"/>
    <property type="match status" value="1"/>
</dbReference>
<keyword evidence="11" id="KW-1185">Reference proteome</keyword>
<dbReference type="Gene3D" id="1.20.120.920">
    <property type="entry name" value="CRISPR-associated endonuclease Cas1, C-terminal domain"/>
    <property type="match status" value="1"/>
</dbReference>
<keyword evidence="2 9" id="KW-0479">Metal-binding</keyword>
<keyword evidence="4 9" id="KW-0378">Hydrolase</keyword>
<keyword evidence="1 9" id="KW-0540">Nuclease</keyword>
<protein>
    <recommendedName>
        <fullName evidence="9">CRISPR-associated endonuclease Cas1</fullName>
        <ecNumber evidence="9">3.1.-.-</ecNumber>
    </recommendedName>
</protein>
<dbReference type="EMBL" id="JACTNF010000041">
    <property type="protein sequence ID" value="MBO1077095.1"/>
    <property type="molecule type" value="Genomic_DNA"/>
</dbReference>
<gene>
    <name evidence="9 10" type="primary">cas1</name>
    <name evidence="10" type="ORF">IAI60_21030</name>
</gene>
<dbReference type="CDD" id="cd09634">
    <property type="entry name" value="Cas1_I-II-III"/>
    <property type="match status" value="1"/>
</dbReference>
<reference evidence="10 11" key="1">
    <citation type="submission" date="2020-09" db="EMBL/GenBank/DDBJ databases">
        <title>Roseomonas.</title>
        <authorList>
            <person name="Zhu W."/>
        </authorList>
    </citation>
    <scope>NUCLEOTIDE SEQUENCE [LARGE SCALE GENOMIC DNA]</scope>
    <source>
        <strain evidence="10 11">1311</strain>
    </source>
</reference>
<evidence type="ECO:0000256" key="1">
    <source>
        <dbReference type="ARBA" id="ARBA00022722"/>
    </source>
</evidence>
<feature type="binding site" evidence="9">
    <location>
        <position position="157"/>
    </location>
    <ligand>
        <name>Mn(2+)</name>
        <dbReference type="ChEBI" id="CHEBI:29035"/>
    </ligand>
</feature>
<evidence type="ECO:0000256" key="5">
    <source>
        <dbReference type="ARBA" id="ARBA00022842"/>
    </source>
</evidence>
<keyword evidence="6 9" id="KW-0051">Antiviral defense</keyword>
<evidence type="ECO:0000256" key="2">
    <source>
        <dbReference type="ARBA" id="ARBA00022723"/>
    </source>
</evidence>
<dbReference type="NCBIfam" id="TIGR00287">
    <property type="entry name" value="cas1"/>
    <property type="match status" value="1"/>
</dbReference>
<organism evidence="10 11">
    <name type="scientific">Roseomonas marmotae</name>
    <dbReference type="NCBI Taxonomy" id="2768161"/>
    <lineage>
        <taxon>Bacteria</taxon>
        <taxon>Pseudomonadati</taxon>
        <taxon>Pseudomonadota</taxon>
        <taxon>Alphaproteobacteria</taxon>
        <taxon>Acetobacterales</taxon>
        <taxon>Roseomonadaceae</taxon>
        <taxon>Roseomonas</taxon>
    </lineage>
</organism>
<keyword evidence="3 9" id="KW-0255">Endonuclease</keyword>
<dbReference type="HAMAP" id="MF_01470">
    <property type="entry name" value="Cas1"/>
    <property type="match status" value="1"/>
</dbReference>
<dbReference type="GO" id="GO:0004519">
    <property type="term" value="F:endonuclease activity"/>
    <property type="evidence" value="ECO:0007669"/>
    <property type="project" value="UniProtKB-KW"/>
</dbReference>
<dbReference type="InterPro" id="IPR002729">
    <property type="entry name" value="CRISPR-assoc_Cas1"/>
</dbReference>
<evidence type="ECO:0000256" key="6">
    <source>
        <dbReference type="ARBA" id="ARBA00023118"/>
    </source>
</evidence>
<dbReference type="PANTHER" id="PTHR43219">
    <property type="entry name" value="CRISPR-ASSOCIATED ENDONUCLEASE CAS1"/>
    <property type="match status" value="1"/>
</dbReference>